<evidence type="ECO:0000313" key="8">
    <source>
        <dbReference type="EMBL" id="PXY00724.1"/>
    </source>
</evidence>
<dbReference type="Proteomes" id="UP000248079">
    <property type="component" value="Unassembled WGS sequence"/>
</dbReference>
<dbReference type="PROSITE" id="PS50109">
    <property type="entry name" value="HIS_KIN"/>
    <property type="match status" value="1"/>
</dbReference>
<dbReference type="SMART" id="SM00388">
    <property type="entry name" value="HisKA"/>
    <property type="match status" value="1"/>
</dbReference>
<dbReference type="InterPro" id="IPR004358">
    <property type="entry name" value="Sig_transdc_His_kin-like_C"/>
</dbReference>
<dbReference type="Pfam" id="PF00512">
    <property type="entry name" value="HisKA"/>
    <property type="match status" value="1"/>
</dbReference>
<keyword evidence="6" id="KW-0175">Coiled coil</keyword>
<feature type="coiled-coil region" evidence="6">
    <location>
        <begin position="114"/>
        <end position="159"/>
    </location>
</feature>
<dbReference type="EC" id="2.7.13.3" evidence="2"/>
<dbReference type="InterPro" id="IPR036890">
    <property type="entry name" value="HATPase_C_sf"/>
</dbReference>
<dbReference type="InterPro" id="IPR003661">
    <property type="entry name" value="HisK_dim/P_dom"/>
</dbReference>
<dbReference type="SUPFAM" id="SSF55874">
    <property type="entry name" value="ATPase domain of HSP90 chaperone/DNA topoisomerase II/histidine kinase"/>
    <property type="match status" value="1"/>
</dbReference>
<dbReference type="InterPro" id="IPR005467">
    <property type="entry name" value="His_kinase_dom"/>
</dbReference>
<dbReference type="RefSeq" id="WP_110361091.1">
    <property type="nucleotide sequence ID" value="NZ_QFLI01000005.1"/>
</dbReference>
<comment type="caution">
    <text evidence="8">The sequence shown here is derived from an EMBL/GenBank/DDBJ whole genome shotgun (WGS) entry which is preliminary data.</text>
</comment>
<dbReference type="Gene3D" id="3.30.565.10">
    <property type="entry name" value="Histidine kinase-like ATPase, C-terminal domain"/>
    <property type="match status" value="1"/>
</dbReference>
<protein>
    <recommendedName>
        <fullName evidence="2">histidine kinase</fullName>
        <ecNumber evidence="2">2.7.13.3</ecNumber>
    </recommendedName>
</protein>
<accession>A0A2V4A9S5</accession>
<dbReference type="PRINTS" id="PR00344">
    <property type="entry name" value="BCTRLSENSOR"/>
</dbReference>
<dbReference type="GO" id="GO:0000155">
    <property type="term" value="F:phosphorelay sensor kinase activity"/>
    <property type="evidence" value="ECO:0007669"/>
    <property type="project" value="InterPro"/>
</dbReference>
<dbReference type="InterPro" id="IPR003594">
    <property type="entry name" value="HATPase_dom"/>
</dbReference>
<proteinExistence type="predicted"/>
<dbReference type="OrthoDB" id="9781208at2"/>
<evidence type="ECO:0000256" key="4">
    <source>
        <dbReference type="ARBA" id="ARBA00022679"/>
    </source>
</evidence>
<dbReference type="PANTHER" id="PTHR43047">
    <property type="entry name" value="TWO-COMPONENT HISTIDINE PROTEIN KINASE"/>
    <property type="match status" value="1"/>
</dbReference>
<dbReference type="SUPFAM" id="SSF47384">
    <property type="entry name" value="Homodimeric domain of signal transducing histidine kinase"/>
    <property type="match status" value="1"/>
</dbReference>
<keyword evidence="3" id="KW-0597">Phosphoprotein</keyword>
<evidence type="ECO:0000256" key="2">
    <source>
        <dbReference type="ARBA" id="ARBA00012438"/>
    </source>
</evidence>
<keyword evidence="5" id="KW-0418">Kinase</keyword>
<keyword evidence="9" id="KW-1185">Reference proteome</keyword>
<dbReference type="CDD" id="cd00075">
    <property type="entry name" value="HATPase"/>
    <property type="match status" value="1"/>
</dbReference>
<evidence type="ECO:0000256" key="6">
    <source>
        <dbReference type="SAM" id="Coils"/>
    </source>
</evidence>
<organism evidence="8 9">
    <name type="scientific">Marinifilum breve</name>
    <dbReference type="NCBI Taxonomy" id="2184082"/>
    <lineage>
        <taxon>Bacteria</taxon>
        <taxon>Pseudomonadati</taxon>
        <taxon>Bacteroidota</taxon>
        <taxon>Bacteroidia</taxon>
        <taxon>Marinilabiliales</taxon>
        <taxon>Marinifilaceae</taxon>
    </lineage>
</organism>
<evidence type="ECO:0000256" key="1">
    <source>
        <dbReference type="ARBA" id="ARBA00000085"/>
    </source>
</evidence>
<evidence type="ECO:0000259" key="7">
    <source>
        <dbReference type="PROSITE" id="PS50109"/>
    </source>
</evidence>
<keyword evidence="4" id="KW-0808">Transferase</keyword>
<dbReference type="FunFam" id="3.30.565.10:FF:000006">
    <property type="entry name" value="Sensor histidine kinase WalK"/>
    <property type="match status" value="1"/>
</dbReference>
<dbReference type="CDD" id="cd00082">
    <property type="entry name" value="HisKA"/>
    <property type="match status" value="1"/>
</dbReference>
<name>A0A2V4A9S5_9BACT</name>
<evidence type="ECO:0000313" key="9">
    <source>
        <dbReference type="Proteomes" id="UP000248079"/>
    </source>
</evidence>
<reference evidence="8 9" key="1">
    <citation type="submission" date="2018-05" db="EMBL/GenBank/DDBJ databases">
        <title>Marinifilum breve JC075T sp. nov., a marine bacterium isolated from Yongle Blue Hole in the South China Sea.</title>
        <authorList>
            <person name="Fu T."/>
        </authorList>
    </citation>
    <scope>NUCLEOTIDE SEQUENCE [LARGE SCALE GENOMIC DNA]</scope>
    <source>
        <strain evidence="8 9">JC075</strain>
    </source>
</reference>
<comment type="catalytic activity">
    <reaction evidence="1">
        <text>ATP + protein L-histidine = ADP + protein N-phospho-L-histidine.</text>
        <dbReference type="EC" id="2.7.13.3"/>
    </reaction>
</comment>
<feature type="domain" description="Histidine kinase" evidence="7">
    <location>
        <begin position="169"/>
        <end position="387"/>
    </location>
</feature>
<dbReference type="AlphaFoldDB" id="A0A2V4A9S5"/>
<dbReference type="SMART" id="SM00387">
    <property type="entry name" value="HATPase_c"/>
    <property type="match status" value="1"/>
</dbReference>
<evidence type="ECO:0000256" key="5">
    <source>
        <dbReference type="ARBA" id="ARBA00022777"/>
    </source>
</evidence>
<dbReference type="InterPro" id="IPR036097">
    <property type="entry name" value="HisK_dim/P_sf"/>
</dbReference>
<gene>
    <name evidence="8" type="ORF">DF185_12505</name>
</gene>
<evidence type="ECO:0000256" key="3">
    <source>
        <dbReference type="ARBA" id="ARBA00022553"/>
    </source>
</evidence>
<dbReference type="Pfam" id="PF02518">
    <property type="entry name" value="HATPase_c"/>
    <property type="match status" value="1"/>
</dbReference>
<dbReference type="EMBL" id="QFLI01000005">
    <property type="protein sequence ID" value="PXY00724.1"/>
    <property type="molecule type" value="Genomic_DNA"/>
</dbReference>
<sequence length="387" mass="43466">MPNQNVHCLLNNWQDEIDESILKSNSLCAAMFTIGGKLLFSNPAFDSLITTDALASFINPSFEDLIALPNHNILIFEGYLTLGSMDSTNTSIFVQAYRKDEQILILGGMNNQQLLEQNDKMAGLNREISNLQRELLKKNISLESTLKDLNESNLRLKNEKKTRDKIFSVIAHDLRSPFNTIIGFSELLMDEFEMIDGDEIREHAGIIHESAQNTLFLLDNLLHWAKSQTGEINFQPEASNLFEIVEMAVINANPAAKYKEIELSHHIPEDISIYADNLMMDTILRNLVTNAIKFTNKKGSIKIEAKANKDWAEIMITDNGVGMDNNTCTNLFSNSVSHSTKGTDNEKGSGLGLKLCQEFIQKHGGRIWAESEIGKGSKFTFTMPIFK</sequence>
<dbReference type="Gene3D" id="1.10.287.130">
    <property type="match status" value="1"/>
</dbReference>